<evidence type="ECO:0000313" key="1">
    <source>
        <dbReference type="EMBL" id="CAB4594951.1"/>
    </source>
</evidence>
<dbReference type="AlphaFoldDB" id="A0A6J6G1S2"/>
<organism evidence="1">
    <name type="scientific">freshwater metagenome</name>
    <dbReference type="NCBI Taxonomy" id="449393"/>
    <lineage>
        <taxon>unclassified sequences</taxon>
        <taxon>metagenomes</taxon>
        <taxon>ecological metagenomes</taxon>
    </lineage>
</organism>
<name>A0A6J6G1S2_9ZZZZ</name>
<sequence>MRRAESPDSVKTHTYLASTKSATSAAARVIAPACVRGFVPSGAIRSRPRSSVFSTIRAIVETVTTGYAPTEVSPESITASAPSRIALATSDVSARVGTGDEIIDSSICVATMTGFAIRRAASTHNF</sequence>
<gene>
    <name evidence="1" type="ORF">UFOPK1788_00740</name>
</gene>
<proteinExistence type="predicted"/>
<protein>
    <submittedName>
        <fullName evidence="1">Unannotated protein</fullName>
    </submittedName>
</protein>
<reference evidence="1" key="1">
    <citation type="submission" date="2020-05" db="EMBL/GenBank/DDBJ databases">
        <authorList>
            <person name="Chiriac C."/>
            <person name="Salcher M."/>
            <person name="Ghai R."/>
            <person name="Kavagutti S V."/>
        </authorList>
    </citation>
    <scope>NUCLEOTIDE SEQUENCE</scope>
</reference>
<accession>A0A6J6G1S2</accession>
<dbReference type="EMBL" id="CAEZUE010000087">
    <property type="protein sequence ID" value="CAB4594951.1"/>
    <property type="molecule type" value="Genomic_DNA"/>
</dbReference>